<evidence type="ECO:0000313" key="2">
    <source>
        <dbReference type="Proteomes" id="UP001321492"/>
    </source>
</evidence>
<dbReference type="Gene3D" id="3.30.420.310">
    <property type="entry name" value="2-keto-3-deoxy-galactonokinase, C-terminal domain"/>
    <property type="match status" value="1"/>
</dbReference>
<dbReference type="InterPro" id="IPR042257">
    <property type="entry name" value="DGOK_C"/>
</dbReference>
<gene>
    <name evidence="1" type="ORF">QNA08_13055</name>
</gene>
<dbReference type="RefSeq" id="WP_283741148.1">
    <property type="nucleotide sequence ID" value="NZ_JASJEV010000007.1"/>
</dbReference>
<comment type="caution">
    <text evidence="1">The sequence shown here is derived from an EMBL/GenBank/DDBJ whole genome shotgun (WGS) entry which is preliminary data.</text>
</comment>
<name>A0ABT7AIG4_9HYPH</name>
<sequence length="311" mass="32538">MTAALIGLDWGTTSLRAYLIGTDGAVLDRRASARGILAVEGRAFPAVFAETVGDWVKAHPRLPVLASGMIGSRQGWREAPYCPCPAGLADVAAAGVDVAVPDHGSLRILPGLDWRDAAGVPDVMRGEEVQIFGALGEAEGERLVVLPGTHSKWVRVANGRVTAFRTFMTGELFAVLRDHSILGRLAEGGVDDAEAFARGLAMAEDMDGQGGLLHRLFSARTLPLFGEFPQTATPSYLSGLLIGAEIVGALAWCRAMGLEPEARPLTVVAGEALAGHYAAALARFSLESRVAPADIVAAGLLRVARAGKLIG</sequence>
<dbReference type="CDD" id="cd24012">
    <property type="entry name" value="ASKHA_NBD_KDGal-kinase"/>
    <property type="match status" value="1"/>
</dbReference>
<protein>
    <submittedName>
        <fullName evidence="1">2-dehydro-3-deoxygalactonokinase</fullName>
    </submittedName>
</protein>
<dbReference type="EMBL" id="JASJEV010000007">
    <property type="protein sequence ID" value="MDJ1159167.1"/>
    <property type="molecule type" value="Genomic_DNA"/>
</dbReference>
<evidence type="ECO:0000313" key="1">
    <source>
        <dbReference type="EMBL" id="MDJ1159167.1"/>
    </source>
</evidence>
<reference evidence="1 2" key="1">
    <citation type="submission" date="2023-05" db="EMBL/GenBank/DDBJ databases">
        <title>Chelatococcus sp. nov., a moderately thermophilic bacterium isolated from hot spring microbial mat.</title>
        <authorList>
            <person name="Hu C.-J."/>
            <person name="Li W.-J."/>
        </authorList>
    </citation>
    <scope>NUCLEOTIDE SEQUENCE [LARGE SCALE GENOMIC DNA]</scope>
    <source>
        <strain evidence="1 2">SYSU G07232</strain>
    </source>
</reference>
<accession>A0ABT7AIG4</accession>
<keyword evidence="2" id="KW-1185">Reference proteome</keyword>
<proteinExistence type="predicted"/>
<organism evidence="1 2">
    <name type="scientific">Chelatococcus albus</name>
    <dbReference type="NCBI Taxonomy" id="3047466"/>
    <lineage>
        <taxon>Bacteria</taxon>
        <taxon>Pseudomonadati</taxon>
        <taxon>Pseudomonadota</taxon>
        <taxon>Alphaproteobacteria</taxon>
        <taxon>Hyphomicrobiales</taxon>
        <taxon>Chelatococcaceae</taxon>
        <taxon>Chelatococcus</taxon>
    </lineage>
</organism>
<dbReference type="InterPro" id="IPR007729">
    <property type="entry name" value="DGOK"/>
</dbReference>
<dbReference type="Proteomes" id="UP001321492">
    <property type="component" value="Unassembled WGS sequence"/>
</dbReference>
<dbReference type="InterPro" id="IPR042258">
    <property type="entry name" value="DGOK_N"/>
</dbReference>
<dbReference type="Pfam" id="PF05035">
    <property type="entry name" value="DGOK"/>
    <property type="match status" value="1"/>
</dbReference>
<dbReference type="Gene3D" id="3.30.420.300">
    <property type="entry name" value="2-keto-3-deoxy-galactonokinase, substrate binding domain"/>
    <property type="match status" value="1"/>
</dbReference>